<comment type="caution">
    <text evidence="1">The sequence shown here is derived from an EMBL/GenBank/DDBJ whole genome shotgun (WGS) entry which is preliminary data.</text>
</comment>
<gene>
    <name evidence="1" type="ORF">OSB04_001735</name>
</gene>
<dbReference type="AlphaFoldDB" id="A0AA38TRX0"/>
<dbReference type="PANTHER" id="PTHR33116:SF78">
    <property type="entry name" value="OS12G0587133 PROTEIN"/>
    <property type="match status" value="1"/>
</dbReference>
<sequence>MGQLPFSYLGVTVGVSMNKVESWAPVIDKFQKKLTMWKADTLSSGGKLTLCKYVLISIFFSLFRAPSKVINTLERIRRQFFWGSSVNKKKIDWVAWNTVMASKNHGGLGLESLKAQNLSLLCKWWWRYRTEKQVLWNKVISSFHGRNGGLNGVASYSGHPGIWRSIISIQKEFNKINISLRSLFQRSISSNSYILF</sequence>
<evidence type="ECO:0000313" key="2">
    <source>
        <dbReference type="Proteomes" id="UP001172457"/>
    </source>
</evidence>
<reference evidence="1" key="1">
    <citation type="submission" date="2023-03" db="EMBL/GenBank/DDBJ databases">
        <title>Chromosome-scale reference genome and RAD-based genetic map of yellow starthistle (Centaurea solstitialis) reveal putative structural variation and QTLs associated with invader traits.</title>
        <authorList>
            <person name="Reatini B."/>
            <person name="Cang F.A."/>
            <person name="Jiang Q."/>
            <person name="Mckibben M.T.W."/>
            <person name="Barker M.S."/>
            <person name="Rieseberg L.H."/>
            <person name="Dlugosch K.M."/>
        </authorList>
    </citation>
    <scope>NUCLEOTIDE SEQUENCE</scope>
    <source>
        <strain evidence="1">CAN-66</strain>
        <tissue evidence="1">Leaf</tissue>
    </source>
</reference>
<evidence type="ECO:0000313" key="1">
    <source>
        <dbReference type="EMBL" id="KAJ9565769.1"/>
    </source>
</evidence>
<organism evidence="1 2">
    <name type="scientific">Centaurea solstitialis</name>
    <name type="common">yellow star-thistle</name>
    <dbReference type="NCBI Taxonomy" id="347529"/>
    <lineage>
        <taxon>Eukaryota</taxon>
        <taxon>Viridiplantae</taxon>
        <taxon>Streptophyta</taxon>
        <taxon>Embryophyta</taxon>
        <taxon>Tracheophyta</taxon>
        <taxon>Spermatophyta</taxon>
        <taxon>Magnoliopsida</taxon>
        <taxon>eudicotyledons</taxon>
        <taxon>Gunneridae</taxon>
        <taxon>Pentapetalae</taxon>
        <taxon>asterids</taxon>
        <taxon>campanulids</taxon>
        <taxon>Asterales</taxon>
        <taxon>Asteraceae</taxon>
        <taxon>Carduoideae</taxon>
        <taxon>Cardueae</taxon>
        <taxon>Centaureinae</taxon>
        <taxon>Centaurea</taxon>
    </lineage>
</organism>
<dbReference type="PANTHER" id="PTHR33116">
    <property type="entry name" value="REVERSE TRANSCRIPTASE ZINC-BINDING DOMAIN-CONTAINING PROTEIN-RELATED-RELATED"/>
    <property type="match status" value="1"/>
</dbReference>
<accession>A0AA38TRX0</accession>
<dbReference type="EMBL" id="JARYMX010000001">
    <property type="protein sequence ID" value="KAJ9565769.1"/>
    <property type="molecule type" value="Genomic_DNA"/>
</dbReference>
<keyword evidence="2" id="KW-1185">Reference proteome</keyword>
<name>A0AA38TRX0_9ASTR</name>
<protein>
    <submittedName>
        <fullName evidence="1">Uncharacterized protein</fullName>
    </submittedName>
</protein>
<dbReference type="Proteomes" id="UP001172457">
    <property type="component" value="Chromosome 1"/>
</dbReference>
<proteinExistence type="predicted"/>